<evidence type="ECO:0000313" key="2">
    <source>
        <dbReference type="Proteomes" id="UP001589828"/>
    </source>
</evidence>
<proteinExistence type="predicted"/>
<protein>
    <recommendedName>
        <fullName evidence="3">DUF4468 domain-containing protein</fullName>
    </recommendedName>
</protein>
<comment type="caution">
    <text evidence="1">The sequence shown here is derived from an EMBL/GenBank/DDBJ whole genome shotgun (WGS) entry which is preliminary data.</text>
</comment>
<sequence>MNIKGFCFLLCITLIVTGCFISAGTHGSLKNYRYAIKKEDLQRAIMKIIKNNPNIYRDTSLDNSSTHASIDSTGAYYYNDIKNYVTIKITSGQIVNEYTFRYYGDEEYWKTSSTSEIFICYAFDKNHKGGSEGNGGVPKEMLKGFTDIFEKEFISNVDRELNLPHTDESD</sequence>
<name>A0ABV6L0Z8_9SPHI</name>
<keyword evidence="2" id="KW-1185">Reference proteome</keyword>
<dbReference type="PROSITE" id="PS51257">
    <property type="entry name" value="PROKAR_LIPOPROTEIN"/>
    <property type="match status" value="1"/>
</dbReference>
<accession>A0ABV6L0Z8</accession>
<organism evidence="1 2">
    <name type="scientific">Mucilaginibacter angelicae</name>
    <dbReference type="NCBI Taxonomy" id="869718"/>
    <lineage>
        <taxon>Bacteria</taxon>
        <taxon>Pseudomonadati</taxon>
        <taxon>Bacteroidota</taxon>
        <taxon>Sphingobacteriia</taxon>
        <taxon>Sphingobacteriales</taxon>
        <taxon>Sphingobacteriaceae</taxon>
        <taxon>Mucilaginibacter</taxon>
    </lineage>
</organism>
<reference evidence="1 2" key="1">
    <citation type="submission" date="2024-09" db="EMBL/GenBank/DDBJ databases">
        <authorList>
            <person name="Sun Q."/>
            <person name="Mori K."/>
        </authorList>
    </citation>
    <scope>NUCLEOTIDE SEQUENCE [LARGE SCALE GENOMIC DNA]</scope>
    <source>
        <strain evidence="1 2">NCAIM B.02415</strain>
    </source>
</reference>
<evidence type="ECO:0008006" key="3">
    <source>
        <dbReference type="Google" id="ProtNLM"/>
    </source>
</evidence>
<dbReference type="Proteomes" id="UP001589828">
    <property type="component" value="Unassembled WGS sequence"/>
</dbReference>
<dbReference type="EMBL" id="JBHLTS010000007">
    <property type="protein sequence ID" value="MFC0513403.1"/>
    <property type="molecule type" value="Genomic_DNA"/>
</dbReference>
<evidence type="ECO:0000313" key="1">
    <source>
        <dbReference type="EMBL" id="MFC0513403.1"/>
    </source>
</evidence>
<dbReference type="RefSeq" id="WP_377021270.1">
    <property type="nucleotide sequence ID" value="NZ_JBHLTS010000007.1"/>
</dbReference>
<gene>
    <name evidence="1" type="ORF">ACFFGT_04300</name>
</gene>